<feature type="domain" description="RNA polymerase Rpb2" evidence="11">
    <location>
        <begin position="130"/>
        <end position="374"/>
    </location>
</feature>
<dbReference type="Pfam" id="PF04563">
    <property type="entry name" value="RNA_pol_Rpb2_1"/>
    <property type="match status" value="1"/>
</dbReference>
<evidence type="ECO:0000256" key="6">
    <source>
        <dbReference type="HAMAP-Rule" id="MF_01321"/>
    </source>
</evidence>
<dbReference type="EC" id="2.7.7.6" evidence="6 8"/>
<dbReference type="InterPro" id="IPR007121">
    <property type="entry name" value="RNA_pol_bsu_CS"/>
</dbReference>
<proteinExistence type="inferred from homology"/>
<dbReference type="Gene3D" id="2.40.50.100">
    <property type="match status" value="1"/>
</dbReference>
<feature type="domain" description="DNA-directed RNA polymerase beta subunit external 1" evidence="14">
    <location>
        <begin position="513"/>
        <end position="577"/>
    </location>
</feature>
<evidence type="ECO:0000259" key="11">
    <source>
        <dbReference type="Pfam" id="PF04561"/>
    </source>
</evidence>
<dbReference type="GO" id="GO:0003899">
    <property type="term" value="F:DNA-directed RNA polymerase activity"/>
    <property type="evidence" value="ECO:0007669"/>
    <property type="project" value="UniProtKB-UniRule"/>
</dbReference>
<dbReference type="Gene3D" id="3.90.1110.10">
    <property type="entry name" value="RNA polymerase Rpb2, domain 2"/>
    <property type="match status" value="1"/>
</dbReference>
<dbReference type="GO" id="GO:0000428">
    <property type="term" value="C:DNA-directed RNA polymerase complex"/>
    <property type="evidence" value="ECO:0007669"/>
    <property type="project" value="UniProtKB-KW"/>
</dbReference>
<evidence type="ECO:0000313" key="15">
    <source>
        <dbReference type="EMBL" id="HDM90011.1"/>
    </source>
</evidence>
<comment type="caution">
    <text evidence="15">The sequence shown here is derived from an EMBL/GenBank/DDBJ whole genome shotgun (WGS) entry which is preliminary data.</text>
</comment>
<dbReference type="GO" id="GO:0032549">
    <property type="term" value="F:ribonucleoside binding"/>
    <property type="evidence" value="ECO:0007669"/>
    <property type="project" value="InterPro"/>
</dbReference>
<dbReference type="InterPro" id="IPR007641">
    <property type="entry name" value="RNA_pol_Rpb2_7"/>
</dbReference>
<keyword evidence="3 6" id="KW-0548">Nucleotidyltransferase</keyword>
<dbReference type="Pfam" id="PF04560">
    <property type="entry name" value="RNA_pol_Rpb2_7"/>
    <property type="match status" value="1"/>
</dbReference>
<feature type="domain" description="RNA polymerase Rpb2" evidence="10">
    <location>
        <begin position="1155"/>
        <end position="1229"/>
    </location>
</feature>
<dbReference type="InterPro" id="IPR007120">
    <property type="entry name" value="DNA-dir_RNAP_su2_dom"/>
</dbReference>
<dbReference type="Gene3D" id="2.40.50.150">
    <property type="match status" value="1"/>
</dbReference>
<dbReference type="InterPro" id="IPR037033">
    <property type="entry name" value="DNA-dir_RNAP_su2_hyb_sf"/>
</dbReference>
<evidence type="ECO:0000259" key="12">
    <source>
        <dbReference type="Pfam" id="PF04563"/>
    </source>
</evidence>
<feature type="domain" description="RNA polymerase Rpb2" evidence="13">
    <location>
        <begin position="433"/>
        <end position="501"/>
    </location>
</feature>
<comment type="subunit">
    <text evidence="6 8">The RNAP catalytic core consists of 2 alpha, 1 beta, 1 beta' and 1 omega subunit. When a sigma factor is associated with the core the holoenzyme is formed, which can initiate transcription.</text>
</comment>
<dbReference type="Pfam" id="PF00562">
    <property type="entry name" value="RNA_pol_Rpb2_6"/>
    <property type="match status" value="1"/>
</dbReference>
<dbReference type="Gene3D" id="3.90.1100.10">
    <property type="match status" value="2"/>
</dbReference>
<dbReference type="InterPro" id="IPR007642">
    <property type="entry name" value="RNA_pol_Rpb2_2"/>
</dbReference>
<dbReference type="InterPro" id="IPR014724">
    <property type="entry name" value="RNA_pol_RPB2_OB-fold"/>
</dbReference>
<name>A0A7C1B9W7_UNCW3</name>
<comment type="function">
    <text evidence="6 8">DNA-dependent RNA polymerase catalyzes the transcription of DNA into RNA using the four ribonucleoside triphosphates as substrates.</text>
</comment>
<evidence type="ECO:0000256" key="4">
    <source>
        <dbReference type="ARBA" id="ARBA00023163"/>
    </source>
</evidence>
<dbReference type="InterPro" id="IPR007645">
    <property type="entry name" value="RNA_pol_Rpb2_3"/>
</dbReference>
<evidence type="ECO:0000259" key="10">
    <source>
        <dbReference type="Pfam" id="PF04560"/>
    </source>
</evidence>
<dbReference type="Gene3D" id="2.30.150.10">
    <property type="entry name" value="DNA-directed RNA polymerase, beta subunit, external 1 domain"/>
    <property type="match status" value="1"/>
</dbReference>
<evidence type="ECO:0000259" key="9">
    <source>
        <dbReference type="Pfam" id="PF00562"/>
    </source>
</evidence>
<evidence type="ECO:0000256" key="1">
    <source>
        <dbReference type="ARBA" id="ARBA00022478"/>
    </source>
</evidence>
<dbReference type="InterPro" id="IPR042107">
    <property type="entry name" value="DNA-dir_RNA_pol_bsu_ext_1_sf"/>
</dbReference>
<dbReference type="InterPro" id="IPR019462">
    <property type="entry name" value="DNA-dir_RNA_pol_bsu_external_1"/>
</dbReference>
<dbReference type="NCBIfam" id="TIGR02013">
    <property type="entry name" value="rpoB"/>
    <property type="match status" value="1"/>
</dbReference>
<dbReference type="AlphaFoldDB" id="A0A7C1B9W7"/>
<dbReference type="Gene3D" id="3.90.1800.10">
    <property type="entry name" value="RNA polymerase alpha subunit dimerisation domain"/>
    <property type="match status" value="1"/>
</dbReference>
<feature type="domain" description="RNA polymerase beta subunit protrusion" evidence="12">
    <location>
        <begin position="4"/>
        <end position="419"/>
    </location>
</feature>
<feature type="domain" description="DNA-directed RNA polymerase subunit 2 hybrid-binding" evidence="9">
    <location>
        <begin position="638"/>
        <end position="1153"/>
    </location>
</feature>
<dbReference type="Pfam" id="PF10385">
    <property type="entry name" value="RNA_pol_Rpb2_45"/>
    <property type="match status" value="1"/>
</dbReference>
<keyword evidence="2 6" id="KW-0808">Transferase</keyword>
<dbReference type="Pfam" id="PF04561">
    <property type="entry name" value="RNA_pol_Rpb2_2"/>
    <property type="match status" value="1"/>
</dbReference>
<dbReference type="GO" id="GO:0003677">
    <property type="term" value="F:DNA binding"/>
    <property type="evidence" value="ECO:0007669"/>
    <property type="project" value="UniProtKB-UniRule"/>
</dbReference>
<dbReference type="InterPro" id="IPR015712">
    <property type="entry name" value="DNA-dir_RNA_pol_su2"/>
</dbReference>
<dbReference type="Proteomes" id="UP000885931">
    <property type="component" value="Unassembled WGS sequence"/>
</dbReference>
<protein>
    <recommendedName>
        <fullName evidence="6 8">DNA-directed RNA polymerase subunit beta</fullName>
        <shortName evidence="6">RNAP subunit beta</shortName>
        <ecNumber evidence="6 8">2.7.7.6</ecNumber>
    </recommendedName>
    <alternativeName>
        <fullName evidence="6">RNA polymerase subunit beta</fullName>
    </alternativeName>
    <alternativeName>
        <fullName evidence="6">Transcriptase subunit beta</fullName>
    </alternativeName>
</protein>
<dbReference type="HAMAP" id="MF_01321">
    <property type="entry name" value="RNApol_bact_RpoB"/>
    <property type="match status" value="1"/>
</dbReference>
<dbReference type="CDD" id="cd00653">
    <property type="entry name" value="RNA_pol_B_RPB2"/>
    <property type="match status" value="1"/>
</dbReference>
<dbReference type="InterPro" id="IPR037034">
    <property type="entry name" value="RNA_pol_Rpb2_2_sf"/>
</dbReference>
<dbReference type="PANTHER" id="PTHR20856">
    <property type="entry name" value="DNA-DIRECTED RNA POLYMERASE I SUBUNIT 2"/>
    <property type="match status" value="1"/>
</dbReference>
<dbReference type="InterPro" id="IPR007644">
    <property type="entry name" value="RNA_pol_bsu_protrusion"/>
</dbReference>
<evidence type="ECO:0000256" key="8">
    <source>
        <dbReference type="RuleBase" id="RU363031"/>
    </source>
</evidence>
<dbReference type="Gene3D" id="2.40.270.10">
    <property type="entry name" value="DNA-directed RNA polymerase, subunit 2, domain 6"/>
    <property type="match status" value="2"/>
</dbReference>
<evidence type="ECO:0000256" key="5">
    <source>
        <dbReference type="ARBA" id="ARBA00048552"/>
    </source>
</evidence>
<keyword evidence="1 6" id="KW-0240">DNA-directed RNA polymerase</keyword>
<dbReference type="NCBIfam" id="NF001616">
    <property type="entry name" value="PRK00405.1"/>
    <property type="match status" value="1"/>
</dbReference>
<gene>
    <name evidence="6 15" type="primary">rpoB</name>
    <name evidence="15" type="ORF">ENG67_02250</name>
</gene>
<dbReference type="InterPro" id="IPR010243">
    <property type="entry name" value="RNA_pol_bsu_bac"/>
</dbReference>
<keyword evidence="4 6" id="KW-0804">Transcription</keyword>
<evidence type="ECO:0000256" key="2">
    <source>
        <dbReference type="ARBA" id="ARBA00022679"/>
    </source>
</evidence>
<organism evidence="15">
    <name type="scientific">candidate division WOR-3 bacterium</name>
    <dbReference type="NCBI Taxonomy" id="2052148"/>
    <lineage>
        <taxon>Bacteria</taxon>
        <taxon>Bacteria division WOR-3</taxon>
    </lineage>
</organism>
<dbReference type="PROSITE" id="PS01166">
    <property type="entry name" value="RNA_POL_BETA"/>
    <property type="match status" value="1"/>
</dbReference>
<evidence type="ECO:0000259" key="14">
    <source>
        <dbReference type="Pfam" id="PF10385"/>
    </source>
</evidence>
<comment type="similarity">
    <text evidence="6 7">Belongs to the RNA polymerase beta chain family.</text>
</comment>
<dbReference type="FunFam" id="3.90.1800.10:FF:000001">
    <property type="entry name" value="DNA-directed RNA polymerase subunit beta"/>
    <property type="match status" value="1"/>
</dbReference>
<dbReference type="EMBL" id="DRBW01000082">
    <property type="protein sequence ID" value="HDM90011.1"/>
    <property type="molecule type" value="Genomic_DNA"/>
</dbReference>
<dbReference type="Pfam" id="PF04565">
    <property type="entry name" value="RNA_pol_Rpb2_3"/>
    <property type="match status" value="1"/>
</dbReference>
<dbReference type="SUPFAM" id="SSF64484">
    <property type="entry name" value="beta and beta-prime subunits of DNA dependent RNA-polymerase"/>
    <property type="match status" value="1"/>
</dbReference>
<evidence type="ECO:0000256" key="7">
    <source>
        <dbReference type="RuleBase" id="RU000434"/>
    </source>
</evidence>
<reference evidence="15" key="1">
    <citation type="journal article" date="2020" name="mSystems">
        <title>Genome- and Community-Level Interaction Insights into Carbon Utilization and Element Cycling Functions of Hydrothermarchaeota in Hydrothermal Sediment.</title>
        <authorList>
            <person name="Zhou Z."/>
            <person name="Liu Y."/>
            <person name="Xu W."/>
            <person name="Pan J."/>
            <person name="Luo Z.H."/>
            <person name="Li M."/>
        </authorList>
    </citation>
    <scope>NUCLEOTIDE SEQUENCE [LARGE SCALE GENOMIC DNA]</scope>
    <source>
        <strain evidence="15">HyVt-237</strain>
    </source>
</reference>
<sequence length="1231" mass="139049">MPDLLVVQVESFRQFLQEKVPPQKRKAEGLEGVFRENFPIEDVHGKYSLEYLNYRIGAPKSTPDEAKKKNLTYSVPVWATLRLVRKAEETGKVEAAIEQEVYLCDLPYMTDWGTFIINGIERVVVNQLHRSPGVYYEIETGGVPTYRAMLVPYRGPWIEFTIDGSKMLGVTISKRRKIPITRLLRALGYPTVSDILKVLLDVEEIEVAKAEPDRYALAEDVFEDKEAGVVMFEAGTRLDEDALETLKSHGVKKVKAIDAKNIKNEVILATLKQDRIKDEKSALGNIYRTLRYTPPKNDEEARNYIESFFFDPTKFYLGKVGRYKLNFRLNHNIPMETEGLTKEDLITIVKKLLLLYVGEEREDDVDDLANRRVRRVGELLYEQFRISLLRLARVIKERMLLEREGNLTPKKLVNPRLVTSSILSFFTGERLSQFLDQTNPLSELTHKRRLSALGKGGLTKETAGFEVRDVHPSHYGRLCPIETPEGQNIGLITSLTTYAQIDELGFIKTPLLKVKDGHITKEMVELTPYEEEGYKIASADIPIDPKTGKILAERVWVRHKGGYPLVKPEEVDFIDVSPRQVVSPSASLIPFLEHDDANRALMGCNMQRQAVPLLITEPPIVGTGMEAKVARDSGAVLVARRSGIVRYVDSRKIIIEPEPDTAKLGKLFEEAVDEYDLVKFERSNQNTTVNQRPLVRIGQKVKKGDILADGPATYQGDLALGKNLLVAFAPWFGHNFEDAIIVSERVLKDDVFTSLHILEFQVEVRETKLGPEEVTRDLPNVSEEALKNLDENGIVRIGAEVKPDDILVGKVSPKGERELSPEERLIYAIFAEKAKDVRDTSKRVPPGVQGVIVDVIVLSRRKDDPLSLKVSREKRKKAEERAEEAKKVVRDRLKLVLERLLIGQKAEKTIKTKGGKIAIRSGETFDEKFFETYFPLDLDFPNGFVSDLELEGKCREVLYEADMMLQKIEERRKSEIEQIDRGDELPPGVLQLIKVYVAQKRKLQVGDKLSGRHGNKGVVAKIAPCEDMPFLEDGTPVDIVLNPLGVPSRMNVGQILETILGWAGKKQGIYYATPVFEGMNIEDIRKELKKAGLPENGKVRLRDGRTGEYFEFDVTVGYIYMMKLIHMVEDKVHARAIGPYSLITQQPVGGKSHFGGQRFGEMEVWALEAYGAAYALQEMLTVKSDDIKGRNHLYQSIIKGEEPPEPGLPASFDVLLKELRGLALDVIIETE</sequence>
<evidence type="ECO:0000259" key="13">
    <source>
        <dbReference type="Pfam" id="PF04565"/>
    </source>
</evidence>
<evidence type="ECO:0000256" key="3">
    <source>
        <dbReference type="ARBA" id="ARBA00022695"/>
    </source>
</evidence>
<dbReference type="GO" id="GO:0006351">
    <property type="term" value="P:DNA-templated transcription"/>
    <property type="evidence" value="ECO:0007669"/>
    <property type="project" value="UniProtKB-UniRule"/>
</dbReference>
<comment type="catalytic activity">
    <reaction evidence="5 6 8">
        <text>RNA(n) + a ribonucleoside 5'-triphosphate = RNA(n+1) + diphosphate</text>
        <dbReference type="Rhea" id="RHEA:21248"/>
        <dbReference type="Rhea" id="RHEA-COMP:14527"/>
        <dbReference type="Rhea" id="RHEA-COMP:17342"/>
        <dbReference type="ChEBI" id="CHEBI:33019"/>
        <dbReference type="ChEBI" id="CHEBI:61557"/>
        <dbReference type="ChEBI" id="CHEBI:140395"/>
        <dbReference type="EC" id="2.7.7.6"/>
    </reaction>
</comment>
<accession>A0A7C1B9W7</accession>